<accession>W5M677</accession>
<dbReference type="GO" id="GO:0016020">
    <property type="term" value="C:membrane"/>
    <property type="evidence" value="ECO:0007669"/>
    <property type="project" value="UniProtKB-SubCell"/>
</dbReference>
<dbReference type="eggNOG" id="ENOG502S17K">
    <property type="taxonomic scope" value="Eukaryota"/>
</dbReference>
<dbReference type="PANTHER" id="PTHR19256:SF65">
    <property type="entry name" value="T CELL RECEPTOR GAMMA CONSTANT 1-RELATED"/>
    <property type="match status" value="1"/>
</dbReference>
<name>W5M677_LEPOC</name>
<dbReference type="PANTHER" id="PTHR19256">
    <property type="entry name" value="T-CELL RECEPTOR GAMMA CHAIN"/>
    <property type="match status" value="1"/>
</dbReference>
<dbReference type="Gene3D" id="2.60.40.10">
    <property type="entry name" value="Immunoglobulins"/>
    <property type="match status" value="2"/>
</dbReference>
<dbReference type="CDD" id="cd00099">
    <property type="entry name" value="IgV"/>
    <property type="match status" value="1"/>
</dbReference>
<sequence length="242" mass="26331">KHLYLICKYVCILTDVLCQTVLTQTNSVTAQPGETARMSCDIGQGKDSKVLGFYKQAVGGVPQLVLYHHHSWGSPSYGPNFSSDRFSADKNSAGTVYELIISRTQPSDAAVYYCGKWVYAESRFFLKLNTTKLSTNSVQLRNPPHSKKSPVPAEELDKGKATLVCLANKLSVGLADVIWTANGSPVSGGILTSPASPQTDGTFSLSSLLSVTPAEWSSDRLFSCTVSQQIQTRQTLQQQPLY</sequence>
<feature type="domain" description="Ig-like" evidence="8">
    <location>
        <begin position="144"/>
        <end position="237"/>
    </location>
</feature>
<dbReference type="SUPFAM" id="SSF48726">
    <property type="entry name" value="Immunoglobulin"/>
    <property type="match status" value="2"/>
</dbReference>
<keyword evidence="4" id="KW-0472">Membrane</keyword>
<keyword evidence="6" id="KW-0393">Immunoglobulin domain</keyword>
<dbReference type="Bgee" id="ENSLOCG00000003295">
    <property type="expression patterns" value="Expressed in bone element and 9 other cell types or tissues"/>
</dbReference>
<keyword evidence="10" id="KW-1185">Reference proteome</keyword>
<evidence type="ECO:0000259" key="8">
    <source>
        <dbReference type="PROSITE" id="PS50835"/>
    </source>
</evidence>
<dbReference type="EMBL" id="AHAT01011180">
    <property type="status" value="NOT_ANNOTATED_CDS"/>
    <property type="molecule type" value="Genomic_DNA"/>
</dbReference>
<feature type="chain" id="PRO_5004865701" description="Ig-like domain-containing protein" evidence="7">
    <location>
        <begin position="19"/>
        <end position="242"/>
    </location>
</feature>
<dbReference type="GeneTree" id="ENSGT00940000163891"/>
<dbReference type="Pfam" id="PF07686">
    <property type="entry name" value="V-set"/>
    <property type="match status" value="1"/>
</dbReference>
<dbReference type="SMART" id="SM00406">
    <property type="entry name" value="IGv"/>
    <property type="match status" value="1"/>
</dbReference>
<dbReference type="InterPro" id="IPR013783">
    <property type="entry name" value="Ig-like_fold"/>
</dbReference>
<reference evidence="9" key="3">
    <citation type="submission" date="2025-09" db="UniProtKB">
        <authorList>
            <consortium name="Ensembl"/>
        </authorList>
    </citation>
    <scope>IDENTIFICATION</scope>
</reference>
<feature type="signal peptide" evidence="7">
    <location>
        <begin position="1"/>
        <end position="18"/>
    </location>
</feature>
<evidence type="ECO:0000256" key="6">
    <source>
        <dbReference type="ARBA" id="ARBA00023319"/>
    </source>
</evidence>
<organism evidence="9 10">
    <name type="scientific">Lepisosteus oculatus</name>
    <name type="common">Spotted gar</name>
    <dbReference type="NCBI Taxonomy" id="7918"/>
    <lineage>
        <taxon>Eukaryota</taxon>
        <taxon>Metazoa</taxon>
        <taxon>Chordata</taxon>
        <taxon>Craniata</taxon>
        <taxon>Vertebrata</taxon>
        <taxon>Euteleostomi</taxon>
        <taxon>Actinopterygii</taxon>
        <taxon>Neopterygii</taxon>
        <taxon>Holostei</taxon>
        <taxon>Semionotiformes</taxon>
        <taxon>Lepisosteidae</taxon>
        <taxon>Lepisosteus</taxon>
    </lineage>
</organism>
<keyword evidence="5" id="KW-0675">Receptor</keyword>
<dbReference type="FunFam" id="2.60.40.10:FF:003220">
    <property type="match status" value="1"/>
</dbReference>
<reference evidence="10" key="1">
    <citation type="submission" date="2011-12" db="EMBL/GenBank/DDBJ databases">
        <title>The Draft Genome of Lepisosteus oculatus.</title>
        <authorList>
            <consortium name="The Broad Institute Genome Assembly &amp; Analysis Group"/>
            <consortium name="Computational R&amp;D Group"/>
            <consortium name="and Sequencing Platform"/>
            <person name="Di Palma F."/>
            <person name="Alfoldi J."/>
            <person name="Johnson J."/>
            <person name="Berlin A."/>
            <person name="Gnerre S."/>
            <person name="Jaffe D."/>
            <person name="MacCallum I."/>
            <person name="Young S."/>
            <person name="Walker B.J."/>
            <person name="Lander E.S."/>
            <person name="Lindblad-Toh K."/>
        </authorList>
    </citation>
    <scope>NUCLEOTIDE SEQUENCE [LARGE SCALE GENOMIC DNA]</scope>
</reference>
<evidence type="ECO:0000256" key="7">
    <source>
        <dbReference type="SAM" id="SignalP"/>
    </source>
</evidence>
<comment type="subcellular location">
    <subcellularLocation>
        <location evidence="1">Membrane</location>
    </subcellularLocation>
</comment>
<dbReference type="Pfam" id="PF07654">
    <property type="entry name" value="C1-set"/>
    <property type="match status" value="1"/>
</dbReference>
<keyword evidence="3" id="KW-1133">Transmembrane helix</keyword>
<dbReference type="PROSITE" id="PS50835">
    <property type="entry name" value="IG_LIKE"/>
    <property type="match status" value="1"/>
</dbReference>
<evidence type="ECO:0000256" key="5">
    <source>
        <dbReference type="ARBA" id="ARBA00023170"/>
    </source>
</evidence>
<protein>
    <recommendedName>
        <fullName evidence="8">Ig-like domain-containing protein</fullName>
    </recommendedName>
</protein>
<dbReference type="InterPro" id="IPR051117">
    <property type="entry name" value="TRG_var/const_region"/>
</dbReference>
<dbReference type="Ensembl" id="ENSLOCT00000003893.1">
    <property type="protein sequence ID" value="ENSLOCP00000003885.1"/>
    <property type="gene ID" value="ENSLOCG00000003295.1"/>
</dbReference>
<dbReference type="Proteomes" id="UP000018468">
    <property type="component" value="Linkage group LG19"/>
</dbReference>
<dbReference type="HOGENOM" id="CLU_077975_3_1_1"/>
<reference evidence="9" key="2">
    <citation type="submission" date="2025-08" db="UniProtKB">
        <authorList>
            <consortium name="Ensembl"/>
        </authorList>
    </citation>
    <scope>IDENTIFICATION</scope>
</reference>
<dbReference type="OMA" id="LVYYHGW"/>
<evidence type="ECO:0000256" key="4">
    <source>
        <dbReference type="ARBA" id="ARBA00023136"/>
    </source>
</evidence>
<evidence type="ECO:0000313" key="10">
    <source>
        <dbReference type="Proteomes" id="UP000018468"/>
    </source>
</evidence>
<evidence type="ECO:0000256" key="3">
    <source>
        <dbReference type="ARBA" id="ARBA00022989"/>
    </source>
</evidence>
<dbReference type="FunFam" id="2.60.40.10:FF:000463">
    <property type="entry name" value="Immunoglobulin heavy constant gamma 1"/>
    <property type="match status" value="1"/>
</dbReference>
<dbReference type="STRING" id="7918.ENSLOCP00000003885"/>
<dbReference type="InterPro" id="IPR013106">
    <property type="entry name" value="Ig_V-set"/>
</dbReference>
<proteinExistence type="predicted"/>
<keyword evidence="7" id="KW-0732">Signal</keyword>
<dbReference type="InterPro" id="IPR003597">
    <property type="entry name" value="Ig_C1-set"/>
</dbReference>
<evidence type="ECO:0000256" key="1">
    <source>
        <dbReference type="ARBA" id="ARBA00004370"/>
    </source>
</evidence>
<dbReference type="InParanoid" id="W5M677"/>
<dbReference type="SMART" id="SM00407">
    <property type="entry name" value="IGc1"/>
    <property type="match status" value="1"/>
</dbReference>
<dbReference type="InterPro" id="IPR007110">
    <property type="entry name" value="Ig-like_dom"/>
</dbReference>
<evidence type="ECO:0000313" key="9">
    <source>
        <dbReference type="Ensembl" id="ENSLOCP00000003885.1"/>
    </source>
</evidence>
<dbReference type="AlphaFoldDB" id="W5M677"/>
<dbReference type="SMART" id="SM00409">
    <property type="entry name" value="IG"/>
    <property type="match status" value="2"/>
</dbReference>
<dbReference type="InterPro" id="IPR003599">
    <property type="entry name" value="Ig_sub"/>
</dbReference>
<keyword evidence="2" id="KW-0812">Transmembrane</keyword>
<evidence type="ECO:0000256" key="2">
    <source>
        <dbReference type="ARBA" id="ARBA00022692"/>
    </source>
</evidence>
<dbReference type="InterPro" id="IPR036179">
    <property type="entry name" value="Ig-like_dom_sf"/>
</dbReference>